<keyword evidence="2" id="KW-1185">Reference proteome</keyword>
<protein>
    <submittedName>
        <fullName evidence="1">Uncharacterized protein</fullName>
    </submittedName>
</protein>
<evidence type="ECO:0000313" key="2">
    <source>
        <dbReference type="Proteomes" id="UP000037387"/>
    </source>
</evidence>
<dbReference type="EMBL" id="ATNL01000011">
    <property type="protein sequence ID" value="KON72574.1"/>
    <property type="molecule type" value="Genomic_DNA"/>
</dbReference>
<organism evidence="1 2">
    <name type="scientific">Cellulosimicrobium cellulans F16</name>
    <dbReference type="NCBI Taxonomy" id="1350482"/>
    <lineage>
        <taxon>Bacteria</taxon>
        <taxon>Bacillati</taxon>
        <taxon>Actinomycetota</taxon>
        <taxon>Actinomycetes</taxon>
        <taxon>Micrococcales</taxon>
        <taxon>Promicromonosporaceae</taxon>
        <taxon>Cellulosimicrobium</taxon>
    </lineage>
</organism>
<proteinExistence type="predicted"/>
<comment type="caution">
    <text evidence="1">The sequence shown here is derived from an EMBL/GenBank/DDBJ whole genome shotgun (WGS) entry which is preliminary data.</text>
</comment>
<sequence>MAAVDLDEYVHLTKGGVWPPLAARRLGVTLSGVEKAARRQGRDDLAREVTAVISHERRQSGHWTAQTERRNAA</sequence>
<name>A0A0M0F4R9_CELCE</name>
<gene>
    <name evidence="1" type="ORF">M768_13785</name>
</gene>
<dbReference type="Proteomes" id="UP000037387">
    <property type="component" value="Unassembled WGS sequence"/>
</dbReference>
<evidence type="ECO:0000313" key="1">
    <source>
        <dbReference type="EMBL" id="KON72574.1"/>
    </source>
</evidence>
<dbReference type="AlphaFoldDB" id="A0A0M0F4R9"/>
<dbReference type="RefSeq" id="WP_053371090.1">
    <property type="nucleotide sequence ID" value="NZ_KQ435292.1"/>
</dbReference>
<accession>A0A0M0F4R9</accession>
<reference evidence="1 2" key="1">
    <citation type="journal article" date="2015" name="Sci. Rep.">
        <title>Functional and structural properties of a novel cellulosome-like multienzyme complex: efficient glycoside hydrolysis of water-insoluble 7-xylosyl-10-deacetylpaclitaxel.</title>
        <authorList>
            <person name="Dou T.Y."/>
            <person name="Luan H.W."/>
            <person name="Ge G.B."/>
            <person name="Dong M.M."/>
            <person name="Zou H.F."/>
            <person name="He Y.Q."/>
            <person name="Cui P."/>
            <person name="Wang J.Y."/>
            <person name="Hao D.C."/>
            <person name="Yang S.L."/>
            <person name="Yang L."/>
        </authorList>
    </citation>
    <scope>NUCLEOTIDE SEQUENCE [LARGE SCALE GENOMIC DNA]</scope>
    <source>
        <strain evidence="1 2">F16</strain>
    </source>
</reference>